<organism evidence="1 2">
    <name type="scientific">Mycobacterium decipiens</name>
    <dbReference type="NCBI Taxonomy" id="1430326"/>
    <lineage>
        <taxon>Bacteria</taxon>
        <taxon>Bacillati</taxon>
        <taxon>Actinomycetota</taxon>
        <taxon>Actinomycetes</taxon>
        <taxon>Mycobacteriales</taxon>
        <taxon>Mycobacteriaceae</taxon>
        <taxon>Mycobacterium</taxon>
    </lineage>
</organism>
<name>A0A1X2LQB3_9MYCO</name>
<dbReference type="Proteomes" id="UP000193247">
    <property type="component" value="Unassembled WGS sequence"/>
</dbReference>
<evidence type="ECO:0000313" key="2">
    <source>
        <dbReference type="Proteomes" id="UP000193247"/>
    </source>
</evidence>
<accession>A0A1X2LQB3</accession>
<gene>
    <name evidence="1" type="ORF">B8W66_20370</name>
</gene>
<dbReference type="STRING" id="1430326.B8W66_20370"/>
<dbReference type="EMBL" id="NCXP01000037">
    <property type="protein sequence ID" value="OSC38471.1"/>
    <property type="molecule type" value="Genomic_DNA"/>
</dbReference>
<reference evidence="1 2" key="1">
    <citation type="submission" date="2017-04" db="EMBL/GenBank/DDBJ databases">
        <title>The new phylogeny of genus Mycobacterium.</title>
        <authorList>
            <person name="Tortoli E."/>
            <person name="Trovato A."/>
            <person name="Cirillo D.M."/>
        </authorList>
    </citation>
    <scope>NUCLEOTIDE SEQUENCE [LARGE SCALE GENOMIC DNA]</scope>
    <source>
        <strain evidence="1 2">TBL 1200985</strain>
    </source>
</reference>
<sequence>MFVASDPRRWPTSCRAAIASLQRCDEPFKVAQALAEGASHAALSVMVGRGRLKRLAHGVSRVPQAAPRHRRSLVLYRDQSPFAHRFGRRLVEEIGHHLFL</sequence>
<protein>
    <submittedName>
        <fullName evidence="1">Uncharacterized protein</fullName>
    </submittedName>
</protein>
<evidence type="ECO:0000313" key="1">
    <source>
        <dbReference type="EMBL" id="OSC38471.1"/>
    </source>
</evidence>
<proteinExistence type="predicted"/>
<dbReference type="AlphaFoldDB" id="A0A1X2LQB3"/>
<comment type="caution">
    <text evidence="1">The sequence shown here is derived from an EMBL/GenBank/DDBJ whole genome shotgun (WGS) entry which is preliminary data.</text>
</comment>
<keyword evidence="2" id="KW-1185">Reference proteome</keyword>